<name>A0A438I2V7_VITVI</name>
<gene>
    <name evidence="1" type="ORF">CK203_044159</name>
</gene>
<reference evidence="1 2" key="1">
    <citation type="journal article" date="2018" name="PLoS Genet.">
        <title>Population sequencing reveals clonal diversity and ancestral inbreeding in the grapevine cultivar Chardonnay.</title>
        <authorList>
            <person name="Roach M.J."/>
            <person name="Johnson D.L."/>
            <person name="Bohlmann J."/>
            <person name="van Vuuren H.J."/>
            <person name="Jones S.J."/>
            <person name="Pretorius I.S."/>
            <person name="Schmidt S.A."/>
            <person name="Borneman A.R."/>
        </authorList>
    </citation>
    <scope>NUCLEOTIDE SEQUENCE [LARGE SCALE GENOMIC DNA]</scope>
    <source>
        <strain evidence="2">cv. Chardonnay</strain>
        <tissue evidence="1">Leaf</tissue>
    </source>
</reference>
<dbReference type="AlphaFoldDB" id="A0A438I2V7"/>
<organism evidence="1 2">
    <name type="scientific">Vitis vinifera</name>
    <name type="common">Grape</name>
    <dbReference type="NCBI Taxonomy" id="29760"/>
    <lineage>
        <taxon>Eukaryota</taxon>
        <taxon>Viridiplantae</taxon>
        <taxon>Streptophyta</taxon>
        <taxon>Embryophyta</taxon>
        <taxon>Tracheophyta</taxon>
        <taxon>Spermatophyta</taxon>
        <taxon>Magnoliopsida</taxon>
        <taxon>eudicotyledons</taxon>
        <taxon>Gunneridae</taxon>
        <taxon>Pentapetalae</taxon>
        <taxon>rosids</taxon>
        <taxon>Vitales</taxon>
        <taxon>Vitaceae</taxon>
        <taxon>Viteae</taxon>
        <taxon>Vitis</taxon>
    </lineage>
</organism>
<comment type="caution">
    <text evidence="1">The sequence shown here is derived from an EMBL/GenBank/DDBJ whole genome shotgun (WGS) entry which is preliminary data.</text>
</comment>
<accession>A0A438I2V7</accession>
<evidence type="ECO:0000313" key="2">
    <source>
        <dbReference type="Proteomes" id="UP000288805"/>
    </source>
</evidence>
<dbReference type="EMBL" id="QGNW01000150">
    <property type="protein sequence ID" value="RVW91027.1"/>
    <property type="molecule type" value="Genomic_DNA"/>
</dbReference>
<protein>
    <submittedName>
        <fullName evidence="1">Uncharacterized protein</fullName>
    </submittedName>
</protein>
<evidence type="ECO:0000313" key="1">
    <source>
        <dbReference type="EMBL" id="RVW91027.1"/>
    </source>
</evidence>
<sequence length="165" mass="18792">MTTLHGSAPSLLRRTEGCVPPEGMIASARDHFKVYIILLEPPCPVRVERSLVCFFEISDMGQRVVTVDQFMAAMASIQRLGHLRHEINSQQMYQAVGVSDVQQLGTILRVIRGLIRGPRGKFRPNWSRPYFIRELTLEGAAWLMDLDGNRFSKPTNVDQLKDYYV</sequence>
<proteinExistence type="predicted"/>
<dbReference type="Proteomes" id="UP000288805">
    <property type="component" value="Unassembled WGS sequence"/>
</dbReference>